<dbReference type="EMBL" id="BARS01022689">
    <property type="protein sequence ID" value="GAG02887.1"/>
    <property type="molecule type" value="Genomic_DNA"/>
</dbReference>
<comment type="caution">
    <text evidence="1">The sequence shown here is derived from an EMBL/GenBank/DDBJ whole genome shotgun (WGS) entry which is preliminary data.</text>
</comment>
<dbReference type="AlphaFoldDB" id="X0UUI9"/>
<evidence type="ECO:0000313" key="1">
    <source>
        <dbReference type="EMBL" id="GAG02887.1"/>
    </source>
</evidence>
<sequence>NFLLMYDGNHSLVNNEERYKILFHAKRAVMELNYDAFQEVKALELQVGDQLRFTLPSDYVSWVRISLSRNGVLRPLQENIQINSASAYLQDNNANILFDQNGNILKPENSEFTKERLASRQRTMYMNQNSPFNGQMGYNINGAWAFERSIGTAWGLNTETANINPTFRIDKKAGVINFSSAMNNELCILEYISDGMENGDDSKVEVNKFFEDYVYAYIQYAILNSKLGVQEYVVNRARKNKSSLLRNAKIRLSNIHPGRLIQNMRSQDKW</sequence>
<organism evidence="1">
    <name type="scientific">marine sediment metagenome</name>
    <dbReference type="NCBI Taxonomy" id="412755"/>
    <lineage>
        <taxon>unclassified sequences</taxon>
        <taxon>metagenomes</taxon>
        <taxon>ecological metagenomes</taxon>
    </lineage>
</organism>
<protein>
    <submittedName>
        <fullName evidence="1">Uncharacterized protein</fullName>
    </submittedName>
</protein>
<reference evidence="1" key="1">
    <citation type="journal article" date="2014" name="Front. Microbiol.">
        <title>High frequency of phylogenetically diverse reductive dehalogenase-homologous genes in deep subseafloor sedimentary metagenomes.</title>
        <authorList>
            <person name="Kawai M."/>
            <person name="Futagami T."/>
            <person name="Toyoda A."/>
            <person name="Takaki Y."/>
            <person name="Nishi S."/>
            <person name="Hori S."/>
            <person name="Arai W."/>
            <person name="Tsubouchi T."/>
            <person name="Morono Y."/>
            <person name="Uchiyama I."/>
            <person name="Ito T."/>
            <person name="Fujiyama A."/>
            <person name="Inagaki F."/>
            <person name="Takami H."/>
        </authorList>
    </citation>
    <scope>NUCLEOTIDE SEQUENCE</scope>
    <source>
        <strain evidence="1">Expedition CK06-06</strain>
    </source>
</reference>
<accession>X0UUI9</accession>
<feature type="non-terminal residue" evidence="1">
    <location>
        <position position="1"/>
    </location>
</feature>
<proteinExistence type="predicted"/>
<feature type="non-terminal residue" evidence="1">
    <location>
        <position position="270"/>
    </location>
</feature>
<name>X0UUI9_9ZZZZ</name>
<gene>
    <name evidence="1" type="ORF">S01H1_36235</name>
</gene>